<dbReference type="Gene3D" id="1.10.10.10">
    <property type="entry name" value="Winged helix-like DNA-binding domain superfamily/Winged helix DNA-binding domain"/>
    <property type="match status" value="1"/>
</dbReference>
<evidence type="ECO:0000259" key="5">
    <source>
        <dbReference type="PROSITE" id="PS50949"/>
    </source>
</evidence>
<dbReference type="EMBL" id="SHKO01000001">
    <property type="protein sequence ID" value="RZU00474.1"/>
    <property type="molecule type" value="Genomic_DNA"/>
</dbReference>
<dbReference type="GO" id="GO:0003677">
    <property type="term" value="F:DNA binding"/>
    <property type="evidence" value="ECO:0007669"/>
    <property type="project" value="UniProtKB-KW"/>
</dbReference>
<reference evidence="6 7" key="1">
    <citation type="submission" date="2019-02" db="EMBL/GenBank/DDBJ databases">
        <title>Genomic Encyclopedia of Type Strains, Phase IV (KMG-IV): sequencing the most valuable type-strain genomes for metagenomic binning, comparative biology and taxonomic classification.</title>
        <authorList>
            <person name="Goeker M."/>
        </authorList>
    </citation>
    <scope>NUCLEOTIDE SEQUENCE [LARGE SCALE GENOMIC DNA]</scope>
    <source>
        <strain evidence="6 7">DSM 23814</strain>
    </source>
</reference>
<dbReference type="SMART" id="SM00895">
    <property type="entry name" value="FCD"/>
    <property type="match status" value="1"/>
</dbReference>
<dbReference type="PANTHER" id="PTHR43537:SF5">
    <property type="entry name" value="UXU OPERON TRANSCRIPTIONAL REGULATOR"/>
    <property type="match status" value="1"/>
</dbReference>
<evidence type="ECO:0000313" key="7">
    <source>
        <dbReference type="Proteomes" id="UP000293398"/>
    </source>
</evidence>
<evidence type="ECO:0000256" key="1">
    <source>
        <dbReference type="ARBA" id="ARBA00023015"/>
    </source>
</evidence>
<accession>A0A4Q7VUZ6</accession>
<feature type="region of interest" description="Disordered" evidence="4">
    <location>
        <begin position="88"/>
        <end position="135"/>
    </location>
</feature>
<evidence type="ECO:0000256" key="2">
    <source>
        <dbReference type="ARBA" id="ARBA00023125"/>
    </source>
</evidence>
<dbReference type="OrthoDB" id="5296437at2"/>
<feature type="domain" description="HTH gntR-type" evidence="5">
    <location>
        <begin position="14"/>
        <end position="82"/>
    </location>
</feature>
<protein>
    <submittedName>
        <fullName evidence="6">DNA-binding FadR family transcriptional regulator</fullName>
    </submittedName>
</protein>
<name>A0A4Q7VUZ6_9BURK</name>
<proteinExistence type="predicted"/>
<dbReference type="InterPro" id="IPR008920">
    <property type="entry name" value="TF_FadR/GntR_C"/>
</dbReference>
<dbReference type="Proteomes" id="UP000293398">
    <property type="component" value="Unassembled WGS sequence"/>
</dbReference>
<dbReference type="InterPro" id="IPR011711">
    <property type="entry name" value="GntR_C"/>
</dbReference>
<keyword evidence="2 6" id="KW-0238">DNA-binding</keyword>
<dbReference type="SMART" id="SM00345">
    <property type="entry name" value="HTH_GNTR"/>
    <property type="match status" value="1"/>
</dbReference>
<dbReference type="CDD" id="cd07377">
    <property type="entry name" value="WHTH_GntR"/>
    <property type="match status" value="1"/>
</dbReference>
<dbReference type="PANTHER" id="PTHR43537">
    <property type="entry name" value="TRANSCRIPTIONAL REGULATOR, GNTR FAMILY"/>
    <property type="match status" value="1"/>
</dbReference>
<dbReference type="Pfam" id="PF07729">
    <property type="entry name" value="FCD"/>
    <property type="match status" value="1"/>
</dbReference>
<dbReference type="SUPFAM" id="SSF48008">
    <property type="entry name" value="GntR ligand-binding domain-like"/>
    <property type="match status" value="1"/>
</dbReference>
<dbReference type="InterPro" id="IPR000524">
    <property type="entry name" value="Tscrpt_reg_HTH_GntR"/>
</dbReference>
<dbReference type="InterPro" id="IPR036388">
    <property type="entry name" value="WH-like_DNA-bd_sf"/>
</dbReference>
<evidence type="ECO:0000313" key="6">
    <source>
        <dbReference type="EMBL" id="RZU00474.1"/>
    </source>
</evidence>
<feature type="compositionally biased region" description="Low complexity" evidence="4">
    <location>
        <begin position="116"/>
        <end position="126"/>
    </location>
</feature>
<dbReference type="SUPFAM" id="SSF46785">
    <property type="entry name" value="Winged helix' DNA-binding domain"/>
    <property type="match status" value="1"/>
</dbReference>
<dbReference type="PROSITE" id="PS50949">
    <property type="entry name" value="HTH_GNTR"/>
    <property type="match status" value="1"/>
</dbReference>
<evidence type="ECO:0000256" key="3">
    <source>
        <dbReference type="ARBA" id="ARBA00023163"/>
    </source>
</evidence>
<dbReference type="Pfam" id="PF00392">
    <property type="entry name" value="GntR"/>
    <property type="match status" value="1"/>
</dbReference>
<comment type="caution">
    <text evidence="6">The sequence shown here is derived from an EMBL/GenBank/DDBJ whole genome shotgun (WGS) entry which is preliminary data.</text>
</comment>
<dbReference type="PRINTS" id="PR00035">
    <property type="entry name" value="HTHGNTR"/>
</dbReference>
<gene>
    <name evidence="6" type="ORF">EV681_2284</name>
</gene>
<keyword evidence="3" id="KW-0804">Transcription</keyword>
<keyword evidence="7" id="KW-1185">Reference proteome</keyword>
<sequence length="296" mass="32407">MTSDAPSPSRKMAARAYLQTAAQLRTVIANLHIGAGARLPSERELAQQLGVSRPTLREALIVLELQDEVEIRIGSGIYVKSSTAQTESTAQADHAGANKVPPSAPQRDAQAQTDEAAGSQQAAAQAMSGDDPDSAPLLAHAALRLHSIAEDSPKEVNQMRYFLESAVAAEAARFMSPGLRKKLRKSLTDMQAAMAQSDLSTNARMADADRLFHMTLAQSTDNQLVIQTITGLFDQRYRPIARTMHRHFDDQQAWLAAMQEHEQICQAIEERDPLQAQAAMQRHLTRAHQRLMAIIG</sequence>
<dbReference type="AlphaFoldDB" id="A0A4Q7VUZ6"/>
<dbReference type="InterPro" id="IPR036390">
    <property type="entry name" value="WH_DNA-bd_sf"/>
</dbReference>
<organism evidence="6 7">
    <name type="scientific">Advenella incenata</name>
    <dbReference type="NCBI Taxonomy" id="267800"/>
    <lineage>
        <taxon>Bacteria</taxon>
        <taxon>Pseudomonadati</taxon>
        <taxon>Pseudomonadota</taxon>
        <taxon>Betaproteobacteria</taxon>
        <taxon>Burkholderiales</taxon>
        <taxon>Alcaligenaceae</taxon>
    </lineage>
</organism>
<keyword evidence="1" id="KW-0805">Transcription regulation</keyword>
<dbReference type="GO" id="GO:0003700">
    <property type="term" value="F:DNA-binding transcription factor activity"/>
    <property type="evidence" value="ECO:0007669"/>
    <property type="project" value="InterPro"/>
</dbReference>
<dbReference type="Gene3D" id="1.20.120.530">
    <property type="entry name" value="GntR ligand-binding domain-like"/>
    <property type="match status" value="1"/>
</dbReference>
<evidence type="ECO:0000256" key="4">
    <source>
        <dbReference type="SAM" id="MobiDB-lite"/>
    </source>
</evidence>